<organism evidence="2 3">
    <name type="scientific">Alicyclobacillus ferrooxydans</name>
    <dbReference type="NCBI Taxonomy" id="471514"/>
    <lineage>
        <taxon>Bacteria</taxon>
        <taxon>Bacillati</taxon>
        <taxon>Bacillota</taxon>
        <taxon>Bacilli</taxon>
        <taxon>Bacillales</taxon>
        <taxon>Alicyclobacillaceae</taxon>
        <taxon>Alicyclobacillus</taxon>
    </lineage>
</organism>
<comment type="caution">
    <text evidence="2">The sequence shown here is derived from an EMBL/GenBank/DDBJ whole genome shotgun (WGS) entry which is preliminary data.</text>
</comment>
<dbReference type="PATRIC" id="fig|471514.4.peg.1576"/>
<evidence type="ECO:0000313" key="2">
    <source>
        <dbReference type="EMBL" id="KPV43409.1"/>
    </source>
</evidence>
<dbReference type="Proteomes" id="UP000050482">
    <property type="component" value="Unassembled WGS sequence"/>
</dbReference>
<dbReference type="EMBL" id="LJCO01000051">
    <property type="protein sequence ID" value="KPV43409.1"/>
    <property type="molecule type" value="Genomic_DNA"/>
</dbReference>
<name>A0A0P9EWF1_9BACL</name>
<dbReference type="AlphaFoldDB" id="A0A0P9EWF1"/>
<dbReference type="InterPro" id="IPR018745">
    <property type="entry name" value="MpsC"/>
</dbReference>
<feature type="domain" description="Na+-translocating membrane potential-generating system MpsC" evidence="1">
    <location>
        <begin position="5"/>
        <end position="107"/>
    </location>
</feature>
<sequence>MDDAQKRRQLAAYIGKLFRDSFGKGPEGVYVSFGGPFFTVYMTNLMSATEQILMDQDQEEIIMSTRAKLMQKLIPEIRANVKLETGIELQEVYYDWGLHNRSGMITGIAHETFGAILTEDYQGKEQIHEEIIAISQRAQKAPEKINSYQLNPRTIVVIRSGILVMIEKELIRTGYEIQLKYTKRNLEQRFLHNNSHFEVILDRKVVDLFVDWDFEFDKSVILFVVSDIHSPVEMS</sequence>
<protein>
    <recommendedName>
        <fullName evidence="1">Na+-translocating membrane potential-generating system MpsC domain-containing protein</fullName>
    </recommendedName>
</protein>
<dbReference type="RefSeq" id="WP_245631810.1">
    <property type="nucleotide sequence ID" value="NZ_LJCO01000051.1"/>
</dbReference>
<dbReference type="Pfam" id="PF10057">
    <property type="entry name" value="MpsC"/>
    <property type="match status" value="2"/>
</dbReference>
<feature type="domain" description="Na+-translocating membrane potential-generating system MpsC" evidence="1">
    <location>
        <begin position="124"/>
        <end position="225"/>
    </location>
</feature>
<reference evidence="2 3" key="1">
    <citation type="submission" date="2015-09" db="EMBL/GenBank/DDBJ databases">
        <title>Draft genome sequence of Alicyclobacillus ferrooxydans DSM 22381.</title>
        <authorList>
            <person name="Hemp J."/>
        </authorList>
    </citation>
    <scope>NUCLEOTIDE SEQUENCE [LARGE SCALE GENOMIC DNA]</scope>
    <source>
        <strain evidence="2 3">TC-34</strain>
    </source>
</reference>
<proteinExistence type="predicted"/>
<evidence type="ECO:0000259" key="1">
    <source>
        <dbReference type="Pfam" id="PF10057"/>
    </source>
</evidence>
<gene>
    <name evidence="2" type="ORF">AN477_12460</name>
</gene>
<evidence type="ECO:0000313" key="3">
    <source>
        <dbReference type="Proteomes" id="UP000050482"/>
    </source>
</evidence>
<accession>A0A0P9EWF1</accession>
<keyword evidence="3" id="KW-1185">Reference proteome</keyword>
<dbReference type="STRING" id="471514.AN477_12460"/>